<dbReference type="SMART" id="SM00020">
    <property type="entry name" value="Tryp_SPc"/>
    <property type="match status" value="1"/>
</dbReference>
<dbReference type="eggNOG" id="KOG3627">
    <property type="taxonomic scope" value="Eukaryota"/>
</dbReference>
<feature type="domain" description="Peptidase S1" evidence="13">
    <location>
        <begin position="107"/>
        <end position="353"/>
    </location>
</feature>
<evidence type="ECO:0000256" key="6">
    <source>
        <dbReference type="ARBA" id="ARBA00022825"/>
    </source>
</evidence>
<dbReference type="GO" id="GO:0004252">
    <property type="term" value="F:serine-type endopeptidase activity"/>
    <property type="evidence" value="ECO:0000318"/>
    <property type="project" value="GO_Central"/>
</dbReference>
<dbReference type="OrthoDB" id="425190at2759"/>
<dbReference type="GO" id="GO:0005615">
    <property type="term" value="C:extracellular space"/>
    <property type="evidence" value="ECO:0000318"/>
    <property type="project" value="GO_Central"/>
</dbReference>
<dbReference type="Pfam" id="PF12032">
    <property type="entry name" value="CLIP"/>
    <property type="match status" value="1"/>
</dbReference>
<keyword evidence="4 12" id="KW-0732">Signal</keyword>
<dbReference type="KEGG" id="tca:103313165"/>
<reference evidence="15 16" key="1">
    <citation type="journal article" date="2008" name="Nature">
        <title>The genome of the model beetle and pest Tribolium castaneum.</title>
        <authorList>
            <consortium name="Tribolium Genome Sequencing Consortium"/>
            <person name="Richards S."/>
            <person name="Gibbs R.A."/>
            <person name="Weinstock G.M."/>
            <person name="Brown S.J."/>
            <person name="Denell R."/>
            <person name="Beeman R.W."/>
            <person name="Gibbs R."/>
            <person name="Beeman R.W."/>
            <person name="Brown S.J."/>
            <person name="Bucher G."/>
            <person name="Friedrich M."/>
            <person name="Grimmelikhuijzen C.J."/>
            <person name="Klingler M."/>
            <person name="Lorenzen M."/>
            <person name="Richards S."/>
            <person name="Roth S."/>
            <person name="Schroder R."/>
            <person name="Tautz D."/>
            <person name="Zdobnov E.M."/>
            <person name="Muzny D."/>
            <person name="Gibbs R.A."/>
            <person name="Weinstock G.M."/>
            <person name="Attaway T."/>
            <person name="Bell S."/>
            <person name="Buhay C.J."/>
            <person name="Chandrabose M.N."/>
            <person name="Chavez D."/>
            <person name="Clerk-Blankenburg K.P."/>
            <person name="Cree A."/>
            <person name="Dao M."/>
            <person name="Davis C."/>
            <person name="Chacko J."/>
            <person name="Dinh H."/>
            <person name="Dugan-Rocha S."/>
            <person name="Fowler G."/>
            <person name="Garner T.T."/>
            <person name="Garnes J."/>
            <person name="Gnirke A."/>
            <person name="Hawes A."/>
            <person name="Hernandez J."/>
            <person name="Hines S."/>
            <person name="Holder M."/>
            <person name="Hume J."/>
            <person name="Jhangiani S.N."/>
            <person name="Joshi V."/>
            <person name="Khan Z.M."/>
            <person name="Jackson L."/>
            <person name="Kovar C."/>
            <person name="Kowis A."/>
            <person name="Lee S."/>
            <person name="Lewis L.R."/>
            <person name="Margolis J."/>
            <person name="Morgan M."/>
            <person name="Nazareth L.V."/>
            <person name="Nguyen N."/>
            <person name="Okwuonu G."/>
            <person name="Parker D."/>
            <person name="Richards S."/>
            <person name="Ruiz S.J."/>
            <person name="Santibanez J."/>
            <person name="Savard J."/>
            <person name="Scherer S.E."/>
            <person name="Schneider B."/>
            <person name="Sodergren E."/>
            <person name="Tautz D."/>
            <person name="Vattahil S."/>
            <person name="Villasana D."/>
            <person name="White C.S."/>
            <person name="Wright R."/>
            <person name="Park Y."/>
            <person name="Beeman R.W."/>
            <person name="Lord J."/>
            <person name="Oppert B."/>
            <person name="Lorenzen M."/>
            <person name="Brown S."/>
            <person name="Wang L."/>
            <person name="Savard J."/>
            <person name="Tautz D."/>
            <person name="Richards S."/>
            <person name="Weinstock G."/>
            <person name="Gibbs R.A."/>
            <person name="Liu Y."/>
            <person name="Worley K."/>
            <person name="Weinstock G."/>
            <person name="Elsik C.G."/>
            <person name="Reese J.T."/>
            <person name="Elhaik E."/>
            <person name="Landan G."/>
            <person name="Graur D."/>
            <person name="Arensburger P."/>
            <person name="Atkinson P."/>
            <person name="Beeman R.W."/>
            <person name="Beidler J."/>
            <person name="Brown S.J."/>
            <person name="Demuth J.P."/>
            <person name="Drury D.W."/>
            <person name="Du Y.Z."/>
            <person name="Fujiwara H."/>
            <person name="Lorenzen M."/>
            <person name="Maselli V."/>
            <person name="Osanai M."/>
            <person name="Park Y."/>
            <person name="Robertson H.M."/>
            <person name="Tu Z."/>
            <person name="Wang J.J."/>
            <person name="Wang S."/>
            <person name="Richards S."/>
            <person name="Song H."/>
            <person name="Zhang L."/>
            <person name="Sodergren E."/>
            <person name="Werner D."/>
            <person name="Stanke M."/>
            <person name="Morgenstern B."/>
            <person name="Solovyev V."/>
            <person name="Kosarev P."/>
            <person name="Brown G."/>
            <person name="Chen H.C."/>
            <person name="Ermolaeva O."/>
            <person name="Hlavina W."/>
            <person name="Kapustin Y."/>
            <person name="Kiryutin B."/>
            <person name="Kitts P."/>
            <person name="Maglott D."/>
            <person name="Pruitt K."/>
            <person name="Sapojnikov V."/>
            <person name="Souvorov A."/>
            <person name="Mackey A.J."/>
            <person name="Waterhouse R.M."/>
            <person name="Wyder S."/>
            <person name="Zdobnov E.M."/>
            <person name="Zdobnov E.M."/>
            <person name="Wyder S."/>
            <person name="Kriventseva E.V."/>
            <person name="Kadowaki T."/>
            <person name="Bork P."/>
            <person name="Aranda M."/>
            <person name="Bao R."/>
            <person name="Beermann A."/>
            <person name="Berns N."/>
            <person name="Bolognesi R."/>
            <person name="Bonneton F."/>
            <person name="Bopp D."/>
            <person name="Brown S.J."/>
            <person name="Bucher G."/>
            <person name="Butts T."/>
            <person name="Chaumot A."/>
            <person name="Denell R.E."/>
            <person name="Ferrier D.E."/>
            <person name="Friedrich M."/>
            <person name="Gordon C.M."/>
            <person name="Jindra M."/>
            <person name="Klingler M."/>
            <person name="Lan Q."/>
            <person name="Lattorff H.M."/>
            <person name="Laudet V."/>
            <person name="von Levetsow C."/>
            <person name="Liu Z."/>
            <person name="Lutz R."/>
            <person name="Lynch J.A."/>
            <person name="da Fonseca R.N."/>
            <person name="Posnien N."/>
            <person name="Reuter R."/>
            <person name="Roth S."/>
            <person name="Savard J."/>
            <person name="Schinko J.B."/>
            <person name="Schmitt C."/>
            <person name="Schoppmeier M."/>
            <person name="Schroder R."/>
            <person name="Shippy T.D."/>
            <person name="Simonnet F."/>
            <person name="Marques-Souza H."/>
            <person name="Tautz D."/>
            <person name="Tomoyasu Y."/>
            <person name="Trauner J."/>
            <person name="Van der Zee M."/>
            <person name="Vervoort M."/>
            <person name="Wittkopp N."/>
            <person name="Wimmer E.A."/>
            <person name="Yang X."/>
            <person name="Jones A.K."/>
            <person name="Sattelle D.B."/>
            <person name="Ebert P.R."/>
            <person name="Nelson D."/>
            <person name="Scott J.G."/>
            <person name="Beeman R.W."/>
            <person name="Muthukrishnan S."/>
            <person name="Kramer K.J."/>
            <person name="Arakane Y."/>
            <person name="Beeman R.W."/>
            <person name="Zhu Q."/>
            <person name="Hogenkamp D."/>
            <person name="Dixit R."/>
            <person name="Oppert B."/>
            <person name="Jiang H."/>
            <person name="Zou Z."/>
            <person name="Marshall J."/>
            <person name="Elpidina E."/>
            <person name="Vinokurov K."/>
            <person name="Oppert C."/>
            <person name="Zou Z."/>
            <person name="Evans J."/>
            <person name="Lu Z."/>
            <person name="Zhao P."/>
            <person name="Sumathipala N."/>
            <person name="Altincicek B."/>
            <person name="Vilcinskas A."/>
            <person name="Williams M."/>
            <person name="Hultmark D."/>
            <person name="Hetru C."/>
            <person name="Jiang H."/>
            <person name="Grimmelikhuijzen C.J."/>
            <person name="Hauser F."/>
            <person name="Cazzamali G."/>
            <person name="Williamson M."/>
            <person name="Park Y."/>
            <person name="Li B."/>
            <person name="Tanaka Y."/>
            <person name="Predel R."/>
            <person name="Neupert S."/>
            <person name="Schachtner J."/>
            <person name="Verleyen P."/>
            <person name="Raible F."/>
            <person name="Bork P."/>
            <person name="Friedrich M."/>
            <person name="Walden K.K."/>
            <person name="Robertson H.M."/>
            <person name="Angeli S."/>
            <person name="Foret S."/>
            <person name="Bucher G."/>
            <person name="Schuetz S."/>
            <person name="Maleszka R."/>
            <person name="Wimmer E.A."/>
            <person name="Beeman R.W."/>
            <person name="Lorenzen M."/>
            <person name="Tomoyasu Y."/>
            <person name="Miller S.C."/>
            <person name="Grossmann D."/>
            <person name="Bucher G."/>
        </authorList>
    </citation>
    <scope>NUCLEOTIDE SEQUENCE [LARGE SCALE GENOMIC DNA]</scope>
    <source>
        <strain evidence="15 16">Georgia GA2</strain>
    </source>
</reference>
<dbReference type="AlphaFoldDB" id="D6WM77"/>
<dbReference type="InterPro" id="IPR001254">
    <property type="entry name" value="Trypsin_dom"/>
</dbReference>
<dbReference type="STRING" id="7070.D6WM77"/>
<dbReference type="CDD" id="cd00190">
    <property type="entry name" value="Tryp_SPc"/>
    <property type="match status" value="1"/>
</dbReference>
<evidence type="ECO:0000313" key="15">
    <source>
        <dbReference type="EMBL" id="EFA04595.2"/>
    </source>
</evidence>
<evidence type="ECO:0000256" key="2">
    <source>
        <dbReference type="ARBA" id="ARBA00022525"/>
    </source>
</evidence>
<evidence type="ECO:0000256" key="4">
    <source>
        <dbReference type="ARBA" id="ARBA00022729"/>
    </source>
</evidence>
<keyword evidence="3 11" id="KW-0645">Protease</keyword>
<evidence type="ECO:0000256" key="3">
    <source>
        <dbReference type="ARBA" id="ARBA00022670"/>
    </source>
</evidence>
<sequence length="353" mass="38633">MLPKSSIFLLFCIKIYVSGQAIGTECTTPDQKPGSCTNIDDCPFLLNLLMNHNSNNTVRTYLRAAVCEYSGRNPVVCCPKQATSTNTSSKLPKSPACGFSNNTIPRVVNGVPAKLGEFPWIVALGYRNSKNPDMPKWLCGGSLITKKHVLTAAHCVHNRRDLYIARLGDLDLYSDDDGATPSTIVLAKAKIHPDYNPARFTNDIAILTLKETVNNPTVWPVCLPTIDPYRSMSYLNFQPTLAGWGSISFNGPSSSTLQQIFVPVLNQQQCERAFSRVATIDNKIICAGSLNGDKDACGGDSGGPLMNEINEGSNFRIYQIGIVSYGFRCAEPGYPGVYTRVTAFVDWIEKNLD</sequence>
<keyword evidence="8" id="KW-1015">Disulfide bond</keyword>
<evidence type="ECO:0000256" key="11">
    <source>
        <dbReference type="RuleBase" id="RU363034"/>
    </source>
</evidence>
<dbReference type="PROSITE" id="PS51888">
    <property type="entry name" value="CLIP"/>
    <property type="match status" value="1"/>
</dbReference>
<dbReference type="InterPro" id="IPR018114">
    <property type="entry name" value="TRYPSIN_HIS"/>
</dbReference>
<evidence type="ECO:0000256" key="8">
    <source>
        <dbReference type="ARBA" id="ARBA00023157"/>
    </source>
</evidence>
<evidence type="ECO:0000256" key="1">
    <source>
        <dbReference type="ARBA" id="ARBA00004613"/>
    </source>
</evidence>
<dbReference type="InterPro" id="IPR009003">
    <property type="entry name" value="Peptidase_S1_PA"/>
</dbReference>
<evidence type="ECO:0000259" key="13">
    <source>
        <dbReference type="PROSITE" id="PS50240"/>
    </source>
</evidence>
<reference evidence="15 16" key="2">
    <citation type="journal article" date="2010" name="Nucleic Acids Res.">
        <title>BeetleBase in 2010: revisions to provide comprehensive genomic information for Tribolium castaneum.</title>
        <authorList>
            <person name="Kim H.S."/>
            <person name="Murphy T."/>
            <person name="Xia J."/>
            <person name="Caragea D."/>
            <person name="Park Y."/>
            <person name="Beeman R.W."/>
            <person name="Lorenzen M.D."/>
            <person name="Butcher S."/>
            <person name="Manak J.R."/>
            <person name="Brown S.J."/>
        </authorList>
    </citation>
    <scope>GENOME REANNOTATION</scope>
    <source>
        <strain evidence="15 16">Georgia GA2</strain>
    </source>
</reference>
<proteinExistence type="inferred from homology"/>
<keyword evidence="9" id="KW-0325">Glycoprotein</keyword>
<dbReference type="InParanoid" id="D6WM77"/>
<dbReference type="InterPro" id="IPR022700">
    <property type="entry name" value="CLIP"/>
</dbReference>
<dbReference type="Gene3D" id="3.30.1640.30">
    <property type="match status" value="1"/>
</dbReference>
<organism evidence="15 16">
    <name type="scientific">Tribolium castaneum</name>
    <name type="common">Red flour beetle</name>
    <dbReference type="NCBI Taxonomy" id="7070"/>
    <lineage>
        <taxon>Eukaryota</taxon>
        <taxon>Metazoa</taxon>
        <taxon>Ecdysozoa</taxon>
        <taxon>Arthropoda</taxon>
        <taxon>Hexapoda</taxon>
        <taxon>Insecta</taxon>
        <taxon>Pterygota</taxon>
        <taxon>Neoptera</taxon>
        <taxon>Endopterygota</taxon>
        <taxon>Coleoptera</taxon>
        <taxon>Polyphaga</taxon>
        <taxon>Cucujiformia</taxon>
        <taxon>Tenebrionidae</taxon>
        <taxon>Tenebrionidae incertae sedis</taxon>
        <taxon>Tribolium</taxon>
    </lineage>
</organism>
<dbReference type="EMBL" id="KQ971343">
    <property type="protein sequence ID" value="EFA04595.2"/>
    <property type="molecule type" value="Genomic_DNA"/>
</dbReference>
<dbReference type="FunFam" id="2.40.10.10:FF:000015">
    <property type="entry name" value="Atrial natriuretic peptide-converting enzyme"/>
    <property type="match status" value="1"/>
</dbReference>
<dbReference type="PROSITE" id="PS00134">
    <property type="entry name" value="TRYPSIN_HIS"/>
    <property type="match status" value="1"/>
</dbReference>
<feature type="signal peptide" evidence="12">
    <location>
        <begin position="1"/>
        <end position="19"/>
    </location>
</feature>
<dbReference type="PROSITE" id="PS00135">
    <property type="entry name" value="TRYPSIN_SER"/>
    <property type="match status" value="1"/>
</dbReference>
<feature type="chain" id="PRO_5023973158" description="CLIP domain-containing serine protease" evidence="12">
    <location>
        <begin position="20"/>
        <end position="353"/>
    </location>
</feature>
<dbReference type="SUPFAM" id="SSF50494">
    <property type="entry name" value="Trypsin-like serine proteases"/>
    <property type="match status" value="1"/>
</dbReference>
<evidence type="ECO:0000256" key="9">
    <source>
        <dbReference type="ARBA" id="ARBA00023180"/>
    </source>
</evidence>
<dbReference type="SMART" id="SM00680">
    <property type="entry name" value="CLIP"/>
    <property type="match status" value="1"/>
</dbReference>
<name>D6WM77_TRICA</name>
<dbReference type="EC" id="3.4.21.-" evidence="11"/>
<dbReference type="Pfam" id="PF00089">
    <property type="entry name" value="Trypsin"/>
    <property type="match status" value="1"/>
</dbReference>
<evidence type="ECO:0000256" key="5">
    <source>
        <dbReference type="ARBA" id="ARBA00022801"/>
    </source>
</evidence>
<keyword evidence="2 12" id="KW-0964">Secreted</keyword>
<keyword evidence="6 11" id="KW-0720">Serine protease</keyword>
<evidence type="ECO:0000256" key="10">
    <source>
        <dbReference type="ARBA" id="ARBA00024195"/>
    </source>
</evidence>
<comment type="similarity">
    <text evidence="10 12">Belongs to the peptidase S1 family. CLIP subfamily.</text>
</comment>
<dbReference type="Gene3D" id="2.40.10.10">
    <property type="entry name" value="Trypsin-like serine proteases"/>
    <property type="match status" value="1"/>
</dbReference>
<dbReference type="OMA" id="YINCADP"/>
<evidence type="ECO:0000259" key="14">
    <source>
        <dbReference type="PROSITE" id="PS51888"/>
    </source>
</evidence>
<dbReference type="PANTHER" id="PTHR24252">
    <property type="entry name" value="ACROSIN-RELATED"/>
    <property type="match status" value="1"/>
</dbReference>
<dbReference type="InterPro" id="IPR038565">
    <property type="entry name" value="CLIP_sf"/>
</dbReference>
<evidence type="ECO:0000313" key="16">
    <source>
        <dbReference type="Proteomes" id="UP000007266"/>
    </source>
</evidence>
<dbReference type="PANTHER" id="PTHR24252:SF7">
    <property type="entry name" value="HYALIN"/>
    <property type="match status" value="1"/>
</dbReference>
<dbReference type="FunCoup" id="D6WM77">
    <property type="interactions" value="1"/>
</dbReference>
<keyword evidence="5 11" id="KW-0378">Hydrolase</keyword>
<accession>D6WM77</accession>
<protein>
    <recommendedName>
        <fullName evidence="12">CLIP domain-containing serine protease</fullName>
        <ecNumber evidence="11">3.4.21.-</ecNumber>
    </recommendedName>
</protein>
<evidence type="ECO:0000256" key="7">
    <source>
        <dbReference type="ARBA" id="ARBA00023145"/>
    </source>
</evidence>
<dbReference type="HOGENOM" id="CLU_006842_0_3_1"/>
<comment type="subcellular location">
    <subcellularLocation>
        <location evidence="1 12">Secreted</location>
    </subcellularLocation>
</comment>
<keyword evidence="16" id="KW-1185">Reference proteome</keyword>
<dbReference type="FunFam" id="3.30.1640.30:FF:000001">
    <property type="entry name" value="Serine protease 7"/>
    <property type="match status" value="1"/>
</dbReference>
<comment type="domain">
    <text evidence="12">The clip domain consists of 35-55 residues which are 'knitted' together usually by 3 conserved disulfide bonds forming a clip-like compact structure.</text>
</comment>
<dbReference type="InterPro" id="IPR043504">
    <property type="entry name" value="Peptidase_S1_PA_chymotrypsin"/>
</dbReference>
<dbReference type="Proteomes" id="UP000007266">
    <property type="component" value="Linkage group 5"/>
</dbReference>
<gene>
    <name evidence="15" type="primary">AUGUSTUS-3.0.2_13326</name>
    <name evidence="15" type="ORF">TcasGA2_TC013326</name>
</gene>
<dbReference type="PROSITE" id="PS50240">
    <property type="entry name" value="TRYPSIN_DOM"/>
    <property type="match status" value="1"/>
</dbReference>
<dbReference type="MEROPS" id="S01.511"/>
<dbReference type="GO" id="GO:0006508">
    <property type="term" value="P:proteolysis"/>
    <property type="evidence" value="ECO:0000318"/>
    <property type="project" value="GO_Central"/>
</dbReference>
<dbReference type="InterPro" id="IPR001314">
    <property type="entry name" value="Peptidase_S1A"/>
</dbReference>
<evidence type="ECO:0000256" key="12">
    <source>
        <dbReference type="RuleBase" id="RU366078"/>
    </source>
</evidence>
<feature type="domain" description="Clip" evidence="14">
    <location>
        <begin position="25"/>
        <end position="78"/>
    </location>
</feature>
<dbReference type="InterPro" id="IPR033116">
    <property type="entry name" value="TRYPSIN_SER"/>
</dbReference>
<keyword evidence="7" id="KW-0865">Zymogen</keyword>
<dbReference type="PRINTS" id="PR00722">
    <property type="entry name" value="CHYMOTRYPSIN"/>
</dbReference>